<name>A0A2W6IGW6_STEMA</name>
<comment type="caution">
    <text evidence="1">The sequence shown here is derived from an EMBL/GenBank/DDBJ whole genome shotgun (WGS) entry which is preliminary data.</text>
</comment>
<sequence>MSTQPFDIGLVRDRIRHGVSDKELRQVQGSADYAAVQALRDFPAPCCYVLLAREMPLETKTGASLPGQQTRLAQLVEVNFAVVTVCRNYREQRGAQVIDELRILLGKVRQPLLGWTPPIAGGRACQLIEGNLEDYDAATALWVDVWKTQALLQPEIPR</sequence>
<dbReference type="InterPro" id="IPR056912">
    <property type="entry name" value="Phage_JBD30_tail_term-like"/>
</dbReference>
<evidence type="ECO:0000313" key="1">
    <source>
        <dbReference type="EMBL" id="PZS94334.1"/>
    </source>
</evidence>
<dbReference type="Proteomes" id="UP000249614">
    <property type="component" value="Unassembled WGS sequence"/>
</dbReference>
<organism evidence="1 2">
    <name type="scientific">Stenotrophomonas maltophilia</name>
    <name type="common">Pseudomonas maltophilia</name>
    <name type="synonym">Xanthomonas maltophilia</name>
    <dbReference type="NCBI Taxonomy" id="40324"/>
    <lineage>
        <taxon>Bacteria</taxon>
        <taxon>Pseudomonadati</taxon>
        <taxon>Pseudomonadota</taxon>
        <taxon>Gammaproteobacteria</taxon>
        <taxon>Lysobacterales</taxon>
        <taxon>Lysobacteraceae</taxon>
        <taxon>Stenotrophomonas</taxon>
        <taxon>Stenotrophomonas maltophilia group</taxon>
    </lineage>
</organism>
<evidence type="ECO:0000313" key="2">
    <source>
        <dbReference type="Proteomes" id="UP000249614"/>
    </source>
</evidence>
<protein>
    <submittedName>
        <fullName evidence="1">Uncharacterized protein</fullName>
    </submittedName>
</protein>
<dbReference type="AlphaFoldDB" id="A0A2W6IGW6"/>
<dbReference type="EMBL" id="LXXM01000101">
    <property type="protein sequence ID" value="PZS94334.1"/>
    <property type="molecule type" value="Genomic_DNA"/>
</dbReference>
<gene>
    <name evidence="1" type="ORF">A7X83_04985</name>
</gene>
<dbReference type="RefSeq" id="WP_258393975.1">
    <property type="nucleotide sequence ID" value="NZ_LXXM01000101.1"/>
</dbReference>
<accession>A0A2W6IGW6</accession>
<reference evidence="1 2" key="1">
    <citation type="submission" date="2016-05" db="EMBL/GenBank/DDBJ databases">
        <authorList>
            <person name="Lavstsen T."/>
            <person name="Jespersen J.S."/>
        </authorList>
    </citation>
    <scope>NUCLEOTIDE SEQUENCE [LARGE SCALE GENOMIC DNA]</scope>
    <source>
        <strain evidence="1 2">SM-5815</strain>
    </source>
</reference>
<dbReference type="Pfam" id="PF23840">
    <property type="entry name" value="Phage_tail_terminator"/>
    <property type="match status" value="1"/>
</dbReference>
<proteinExistence type="predicted"/>